<dbReference type="STRING" id="400727.A0A2T7PYV2"/>
<protein>
    <recommendedName>
        <fullName evidence="4">Protein TBATA</fullName>
    </recommendedName>
</protein>
<feature type="region of interest" description="Disordered" evidence="1">
    <location>
        <begin position="339"/>
        <end position="379"/>
    </location>
</feature>
<comment type="caution">
    <text evidence="2">The sequence shown here is derived from an EMBL/GenBank/DDBJ whole genome shotgun (WGS) entry which is preliminary data.</text>
</comment>
<dbReference type="EMBL" id="PZQS01000001">
    <property type="protein sequence ID" value="PVD38580.1"/>
    <property type="molecule type" value="Genomic_DNA"/>
</dbReference>
<gene>
    <name evidence="2" type="ORF">C0Q70_01196</name>
</gene>
<proteinExistence type="predicted"/>
<reference evidence="2 3" key="1">
    <citation type="submission" date="2018-04" db="EMBL/GenBank/DDBJ databases">
        <title>The genome of golden apple snail Pomacea canaliculata provides insight into stress tolerance and invasive adaptation.</title>
        <authorList>
            <person name="Liu C."/>
            <person name="Liu B."/>
            <person name="Ren Y."/>
            <person name="Zhang Y."/>
            <person name="Wang H."/>
            <person name="Li S."/>
            <person name="Jiang F."/>
            <person name="Yin L."/>
            <person name="Zhang G."/>
            <person name="Qian W."/>
            <person name="Fan W."/>
        </authorList>
    </citation>
    <scope>NUCLEOTIDE SEQUENCE [LARGE SCALE GENOMIC DNA]</scope>
    <source>
        <strain evidence="2">SZHN2017</strain>
        <tissue evidence="2">Muscle</tissue>
    </source>
</reference>
<dbReference type="PANTHER" id="PTHR33772:SF1">
    <property type="entry name" value="PROTEIN TBATA"/>
    <property type="match status" value="1"/>
</dbReference>
<feature type="compositionally biased region" description="Basic and acidic residues" evidence="1">
    <location>
        <begin position="222"/>
        <end position="231"/>
    </location>
</feature>
<feature type="compositionally biased region" description="Low complexity" evidence="1">
    <location>
        <begin position="9"/>
        <end position="21"/>
    </location>
</feature>
<feature type="region of interest" description="Disordered" evidence="1">
    <location>
        <begin position="222"/>
        <end position="257"/>
    </location>
</feature>
<dbReference type="PANTHER" id="PTHR33772">
    <property type="entry name" value="THYMUS, BRAIN AND TESTES-ASSOCIATED"/>
    <property type="match status" value="1"/>
</dbReference>
<dbReference type="OrthoDB" id="9982103at2759"/>
<organism evidence="2 3">
    <name type="scientific">Pomacea canaliculata</name>
    <name type="common">Golden apple snail</name>
    <dbReference type="NCBI Taxonomy" id="400727"/>
    <lineage>
        <taxon>Eukaryota</taxon>
        <taxon>Metazoa</taxon>
        <taxon>Spiralia</taxon>
        <taxon>Lophotrochozoa</taxon>
        <taxon>Mollusca</taxon>
        <taxon>Gastropoda</taxon>
        <taxon>Caenogastropoda</taxon>
        <taxon>Architaenioglossa</taxon>
        <taxon>Ampullarioidea</taxon>
        <taxon>Ampullariidae</taxon>
        <taxon>Pomacea</taxon>
    </lineage>
</organism>
<evidence type="ECO:0000313" key="2">
    <source>
        <dbReference type="EMBL" id="PVD38580.1"/>
    </source>
</evidence>
<dbReference type="Pfam" id="PF15256">
    <property type="entry name" value="SPATIAL"/>
    <property type="match status" value="1"/>
</dbReference>
<feature type="region of interest" description="Disordered" evidence="1">
    <location>
        <begin position="397"/>
        <end position="432"/>
    </location>
</feature>
<sequence>MLSEPGNKSVSSDASVSPSYVTDESQAITDSGKISLSPGYPMSTSEVFRPSNGELLVRDNIATGVDHSAEFFRKRPATQSGYRFGQLSHNSFFTRHNPHPMRVRHMKGLLDVPICTVNDDGYFANPRYSLQFPPNSFNNSKLQKWKGRIPVNAININSQLHPINTITGLQYFTGSNYPWRERAVPRVGLVPVTETWRDELLRFTQALTNGADLTVADVAAKDKKADDERPKTTVYSPETGRIIPPPSRALSRNGASRRAQRDRFLGNLQHIAAEPDMENMVLTMLCQILQTDDVNAIQAWLCSAGEREKSLVMDMIRAAVAGREEYWKQYPAEVIEQNDAQNKLPPINGATKPSSSHEVNRLVIDDGGSPAQQVNPLPQPPAVRQVIEDKDIGVKPQTSEVFRPPSPPKKLPQTAPPQQQNEEVKKSLSAQETRLKYTKSPIKDLAADLQSMWNPSQSVNTF</sequence>
<evidence type="ECO:0008006" key="4">
    <source>
        <dbReference type="Google" id="ProtNLM"/>
    </source>
</evidence>
<accession>A0A2T7PYV2</accession>
<dbReference type="AlphaFoldDB" id="A0A2T7PYV2"/>
<dbReference type="InterPro" id="IPR037394">
    <property type="entry name" value="TBATA-like"/>
</dbReference>
<keyword evidence="3" id="KW-1185">Reference proteome</keyword>
<evidence type="ECO:0000313" key="3">
    <source>
        <dbReference type="Proteomes" id="UP000245119"/>
    </source>
</evidence>
<feature type="region of interest" description="Disordered" evidence="1">
    <location>
        <begin position="1"/>
        <end position="26"/>
    </location>
</feature>
<evidence type="ECO:0000256" key="1">
    <source>
        <dbReference type="SAM" id="MobiDB-lite"/>
    </source>
</evidence>
<name>A0A2T7PYV2_POMCA</name>
<dbReference type="Proteomes" id="UP000245119">
    <property type="component" value="Linkage Group LG1"/>
</dbReference>